<evidence type="ECO:0000313" key="2">
    <source>
        <dbReference type="EMBL" id="URE01484.1"/>
    </source>
</evidence>
<accession>A0A9E7FSP9</accession>
<protein>
    <submittedName>
        <fullName evidence="2">PWWP domain</fullName>
    </submittedName>
</protein>
<dbReference type="AlphaFoldDB" id="A0A9E7FSP9"/>
<evidence type="ECO:0000256" key="1">
    <source>
        <dbReference type="SAM" id="MobiDB-lite"/>
    </source>
</evidence>
<organism evidence="2 3">
    <name type="scientific">Musa troglodytarum</name>
    <name type="common">fe'i banana</name>
    <dbReference type="NCBI Taxonomy" id="320322"/>
    <lineage>
        <taxon>Eukaryota</taxon>
        <taxon>Viridiplantae</taxon>
        <taxon>Streptophyta</taxon>
        <taxon>Embryophyta</taxon>
        <taxon>Tracheophyta</taxon>
        <taxon>Spermatophyta</taxon>
        <taxon>Magnoliopsida</taxon>
        <taxon>Liliopsida</taxon>
        <taxon>Zingiberales</taxon>
        <taxon>Musaceae</taxon>
        <taxon>Musa</taxon>
    </lineage>
</organism>
<gene>
    <name evidence="2" type="ORF">MUK42_27664</name>
</gene>
<feature type="region of interest" description="Disordered" evidence="1">
    <location>
        <begin position="54"/>
        <end position="74"/>
    </location>
</feature>
<sequence>MCNTSPDISLQDKSDITNVAGNFHLATLDASPDTNFQDKNDGILRESCCSTTVPDKLEPSTVDGSLNKPEDKGNVAHVEDSSINISAQAEREIVQDATEVTSEKPVATVTDVDGQAG</sequence>
<reference evidence="2" key="1">
    <citation type="submission" date="2022-05" db="EMBL/GenBank/DDBJ databases">
        <title>The Musa troglodytarum L. genome provides insights into the mechanism of non-climacteric behaviour and enrichment of carotenoids.</title>
        <authorList>
            <person name="Wang J."/>
        </authorList>
    </citation>
    <scope>NUCLEOTIDE SEQUENCE</scope>
    <source>
        <tissue evidence="2">Leaf</tissue>
    </source>
</reference>
<proteinExistence type="predicted"/>
<keyword evidence="3" id="KW-1185">Reference proteome</keyword>
<dbReference type="Proteomes" id="UP001055439">
    <property type="component" value="Chromosome 5"/>
</dbReference>
<name>A0A9E7FSP9_9LILI</name>
<evidence type="ECO:0000313" key="3">
    <source>
        <dbReference type="Proteomes" id="UP001055439"/>
    </source>
</evidence>
<feature type="region of interest" description="Disordered" evidence="1">
    <location>
        <begin position="96"/>
        <end position="117"/>
    </location>
</feature>
<dbReference type="EMBL" id="CP097507">
    <property type="protein sequence ID" value="URE01484.1"/>
    <property type="molecule type" value="Genomic_DNA"/>
</dbReference>